<evidence type="ECO:0000313" key="1">
    <source>
        <dbReference type="EMBL" id="KAG6405896.1"/>
    </source>
</evidence>
<sequence length="188" mass="20204">MNLAHLDNFSLARDLFYSNSPTILHRFSIVSLSDVVVVQRGIGEEAVPEGGEVEVGVGEEEEGDFRAAEGGGEVRFGGGGNWWSPLRLACGGRGATLILLFANTSFADPYKSMEAENASEFDLAWLDSIQTFLLKDFDSGLDSSPANSLMNATIPIKDESESSSQLLSDESDSADVAAAAEWKRYRGS</sequence>
<reference evidence="1" key="1">
    <citation type="submission" date="2018-01" db="EMBL/GenBank/DDBJ databases">
        <authorList>
            <person name="Mao J.F."/>
        </authorList>
    </citation>
    <scope>NUCLEOTIDE SEQUENCE</scope>
    <source>
        <strain evidence="1">Huo1</strain>
        <tissue evidence="1">Leaf</tissue>
    </source>
</reference>
<evidence type="ECO:0000313" key="2">
    <source>
        <dbReference type="Proteomes" id="UP000298416"/>
    </source>
</evidence>
<dbReference type="EMBL" id="PNBA02000012">
    <property type="protein sequence ID" value="KAG6405896.1"/>
    <property type="molecule type" value="Genomic_DNA"/>
</dbReference>
<protein>
    <submittedName>
        <fullName evidence="1">Uncharacterized protein</fullName>
    </submittedName>
</protein>
<comment type="caution">
    <text evidence="1">The sequence shown here is derived from an EMBL/GenBank/DDBJ whole genome shotgun (WGS) entry which is preliminary data.</text>
</comment>
<proteinExistence type="predicted"/>
<gene>
    <name evidence="1" type="ORF">SASPL_133490</name>
</gene>
<organism evidence="1">
    <name type="scientific">Salvia splendens</name>
    <name type="common">Scarlet sage</name>
    <dbReference type="NCBI Taxonomy" id="180675"/>
    <lineage>
        <taxon>Eukaryota</taxon>
        <taxon>Viridiplantae</taxon>
        <taxon>Streptophyta</taxon>
        <taxon>Embryophyta</taxon>
        <taxon>Tracheophyta</taxon>
        <taxon>Spermatophyta</taxon>
        <taxon>Magnoliopsida</taxon>
        <taxon>eudicotyledons</taxon>
        <taxon>Gunneridae</taxon>
        <taxon>Pentapetalae</taxon>
        <taxon>asterids</taxon>
        <taxon>lamiids</taxon>
        <taxon>Lamiales</taxon>
        <taxon>Lamiaceae</taxon>
        <taxon>Nepetoideae</taxon>
        <taxon>Mentheae</taxon>
        <taxon>Salviinae</taxon>
        <taxon>Salvia</taxon>
        <taxon>Salvia subgen. Calosphace</taxon>
        <taxon>core Calosphace</taxon>
    </lineage>
</organism>
<dbReference type="Proteomes" id="UP000298416">
    <property type="component" value="Unassembled WGS sequence"/>
</dbReference>
<name>A0A8X8ZID8_SALSN</name>
<dbReference type="AlphaFoldDB" id="A0A8X8ZID8"/>
<reference evidence="1" key="2">
    <citation type="submission" date="2020-08" db="EMBL/GenBank/DDBJ databases">
        <title>Plant Genome Project.</title>
        <authorList>
            <person name="Zhang R.-G."/>
        </authorList>
    </citation>
    <scope>NUCLEOTIDE SEQUENCE</scope>
    <source>
        <strain evidence="1">Huo1</strain>
        <tissue evidence="1">Leaf</tissue>
    </source>
</reference>
<accession>A0A8X8ZID8</accession>
<keyword evidence="2" id="KW-1185">Reference proteome</keyword>